<dbReference type="AlphaFoldDB" id="A0AAW2LC25"/>
<dbReference type="SFLD" id="SFLDG01016">
    <property type="entry name" value="Prenyltransferase_Like_2"/>
    <property type="match status" value="1"/>
</dbReference>
<gene>
    <name evidence="6" type="ORF">Sradi_5472200</name>
</gene>
<sequence>MWRLRLSEGDDAWLKTSNDHTGRQFWEFDPTPGTAEEQELVEKARSDFKTSRYEMKHSSDLLMRIQFAKENPREVELPQVKVDSEEEITEATAVITLRRAMRFYSSLQAEDGHWPGDYGGPLFLLPGLEVRKVENKVANRKRTEDSILGAFLSSYSSPYTSHWDYAQVIIALSIMDALNTFLPDEHQKEICRYLYNHQNPDGGWGLHIEGRSGMFCTALNYVSLRLLGEGADSGDGAMHKARTWILEHGGASYTPSWGKIWLSVLGVYEWEGCNPLPPELWLVPYFLPIHPEPLLLQWPLSKLRHRALSTVMKHIQYEDVNTNYLCIGAVDKVLNMLCRWINNPSSMAVKRHLSRIKDYLWVAEDGMKMKGYNGSQLWDVAFTVQAIVGTNLPHEYGSMLKRAHEFIKKSQIRNDSSGTPGSWHRHGSKGGWPFSTADIGWPALDCTAECLKTALMLSLLPPEVAGEALEPDKLYNAVDLILSLQNSSGGFASYELTRSYAWLEMINPVEIFGDIMIDYQYPECTSAAIQGLKLFNRVHPGYRGKDIQTCIKKALNFLESTQLSDGSWYGSWGVCYTYGTWFGITGIIAGGKTYENSLPVRKACDFLLSKQLPSGGWGESYLSSQDKVYTNIRNNKSHLVNTAWAMLALIEAGQARRDPNPLHRAAKVLINSQMGNGDFPQQEITGVFSRNCMISYSAYRNIFPIWALGVYLNKVLRA</sequence>
<organism evidence="6">
    <name type="scientific">Sesamum radiatum</name>
    <name type="common">Black benniseed</name>
    <dbReference type="NCBI Taxonomy" id="300843"/>
    <lineage>
        <taxon>Eukaryota</taxon>
        <taxon>Viridiplantae</taxon>
        <taxon>Streptophyta</taxon>
        <taxon>Embryophyta</taxon>
        <taxon>Tracheophyta</taxon>
        <taxon>Spermatophyta</taxon>
        <taxon>Magnoliopsida</taxon>
        <taxon>eudicotyledons</taxon>
        <taxon>Gunneridae</taxon>
        <taxon>Pentapetalae</taxon>
        <taxon>asterids</taxon>
        <taxon>lamiids</taxon>
        <taxon>Lamiales</taxon>
        <taxon>Pedaliaceae</taxon>
        <taxon>Sesamum</taxon>
    </lineage>
</organism>
<dbReference type="GO" id="GO:0016104">
    <property type="term" value="P:triterpenoid biosynthetic process"/>
    <property type="evidence" value="ECO:0007669"/>
    <property type="project" value="InterPro"/>
</dbReference>
<name>A0AAW2LC25_SESRA</name>
<dbReference type="NCBIfam" id="TIGR01787">
    <property type="entry name" value="squalene_cyclas"/>
    <property type="match status" value="1"/>
</dbReference>
<dbReference type="Pfam" id="PF13243">
    <property type="entry name" value="SQHop_cyclase_C"/>
    <property type="match status" value="1"/>
</dbReference>
<dbReference type="FunFam" id="1.50.10.20:FF:000011">
    <property type="entry name" value="Terpene cyclase/mutase family member"/>
    <property type="match status" value="1"/>
</dbReference>
<dbReference type="PROSITE" id="PS01074">
    <property type="entry name" value="TERPENE_SYNTHASES"/>
    <property type="match status" value="1"/>
</dbReference>
<dbReference type="GO" id="GO:0005811">
    <property type="term" value="C:lipid droplet"/>
    <property type="evidence" value="ECO:0007669"/>
    <property type="project" value="InterPro"/>
</dbReference>
<evidence type="ECO:0000259" key="5">
    <source>
        <dbReference type="Pfam" id="PF13249"/>
    </source>
</evidence>
<comment type="similarity">
    <text evidence="1 3">Belongs to the terpene cyclase/mutase family.</text>
</comment>
<evidence type="ECO:0000313" key="6">
    <source>
        <dbReference type="EMBL" id="KAL0315940.1"/>
    </source>
</evidence>
<reference evidence="6" key="2">
    <citation type="journal article" date="2024" name="Plant">
        <title>Genomic evolution and insights into agronomic trait innovations of Sesamum species.</title>
        <authorList>
            <person name="Miao H."/>
            <person name="Wang L."/>
            <person name="Qu L."/>
            <person name="Liu H."/>
            <person name="Sun Y."/>
            <person name="Le M."/>
            <person name="Wang Q."/>
            <person name="Wei S."/>
            <person name="Zheng Y."/>
            <person name="Lin W."/>
            <person name="Duan Y."/>
            <person name="Cao H."/>
            <person name="Xiong S."/>
            <person name="Wang X."/>
            <person name="Wei L."/>
            <person name="Li C."/>
            <person name="Ma Q."/>
            <person name="Ju M."/>
            <person name="Zhao R."/>
            <person name="Li G."/>
            <person name="Mu C."/>
            <person name="Tian Q."/>
            <person name="Mei H."/>
            <person name="Zhang T."/>
            <person name="Gao T."/>
            <person name="Zhang H."/>
        </authorList>
    </citation>
    <scope>NUCLEOTIDE SEQUENCE</scope>
    <source>
        <strain evidence="6">G02</strain>
    </source>
</reference>
<comment type="caution">
    <text evidence="6">The sequence shown here is derived from an EMBL/GenBank/DDBJ whole genome shotgun (WGS) entry which is preliminary data.</text>
</comment>
<dbReference type="InterPro" id="IPR032697">
    <property type="entry name" value="SQ_cyclase_N"/>
</dbReference>
<evidence type="ECO:0000256" key="1">
    <source>
        <dbReference type="ARBA" id="ARBA00009755"/>
    </source>
</evidence>
<dbReference type="PANTHER" id="PTHR11764:SF44">
    <property type="entry name" value="LANOSTEROL SYNTHASE"/>
    <property type="match status" value="1"/>
</dbReference>
<dbReference type="GO" id="GO:0016866">
    <property type="term" value="F:intramolecular transferase activity"/>
    <property type="evidence" value="ECO:0007669"/>
    <property type="project" value="InterPro"/>
</dbReference>
<protein>
    <recommendedName>
        <fullName evidence="3">Terpene cyclase/mutase family member</fullName>
        <ecNumber evidence="3">5.4.99.-</ecNumber>
    </recommendedName>
</protein>
<evidence type="ECO:0000256" key="2">
    <source>
        <dbReference type="ARBA" id="ARBA00022737"/>
    </source>
</evidence>
<feature type="domain" description="Squalene cyclase C-terminal" evidence="4">
    <location>
        <begin position="375"/>
        <end position="712"/>
    </location>
</feature>
<dbReference type="CDD" id="cd02892">
    <property type="entry name" value="SQCY_1"/>
    <property type="match status" value="1"/>
</dbReference>
<dbReference type="Gene3D" id="1.50.10.20">
    <property type="match status" value="2"/>
</dbReference>
<dbReference type="InterPro" id="IPR002365">
    <property type="entry name" value="Terpene_synthase_CS"/>
</dbReference>
<dbReference type="Pfam" id="PF13249">
    <property type="entry name" value="SQHop_cyclase_N"/>
    <property type="match status" value="1"/>
</dbReference>
<reference evidence="6" key="1">
    <citation type="submission" date="2020-06" db="EMBL/GenBank/DDBJ databases">
        <authorList>
            <person name="Li T."/>
            <person name="Hu X."/>
            <person name="Zhang T."/>
            <person name="Song X."/>
            <person name="Zhang H."/>
            <person name="Dai N."/>
            <person name="Sheng W."/>
            <person name="Hou X."/>
            <person name="Wei L."/>
        </authorList>
    </citation>
    <scope>NUCLEOTIDE SEQUENCE</scope>
    <source>
        <strain evidence="6">G02</strain>
        <tissue evidence="6">Leaf</tissue>
    </source>
</reference>
<dbReference type="InterPro" id="IPR008930">
    <property type="entry name" value="Terpenoid_cyclase/PrenylTrfase"/>
</dbReference>
<dbReference type="InterPro" id="IPR032696">
    <property type="entry name" value="SQ_cyclase_C"/>
</dbReference>
<accession>A0AAW2LC25</accession>
<evidence type="ECO:0000259" key="4">
    <source>
        <dbReference type="Pfam" id="PF13243"/>
    </source>
</evidence>
<dbReference type="EC" id="5.4.99.-" evidence="3"/>
<keyword evidence="3" id="KW-0413">Isomerase</keyword>
<evidence type="ECO:0000256" key="3">
    <source>
        <dbReference type="RuleBase" id="RU362003"/>
    </source>
</evidence>
<keyword evidence="2" id="KW-0677">Repeat</keyword>
<dbReference type="InterPro" id="IPR018333">
    <property type="entry name" value="Squalene_cyclase"/>
</dbReference>
<dbReference type="SUPFAM" id="SSF48239">
    <property type="entry name" value="Terpenoid cyclases/Protein prenyltransferases"/>
    <property type="match status" value="2"/>
</dbReference>
<proteinExistence type="inferred from homology"/>
<dbReference type="EMBL" id="JACGWJ010000025">
    <property type="protein sequence ID" value="KAL0315940.1"/>
    <property type="molecule type" value="Genomic_DNA"/>
</dbReference>
<dbReference type="PANTHER" id="PTHR11764">
    <property type="entry name" value="TERPENE CYCLASE/MUTASE FAMILY MEMBER"/>
    <property type="match status" value="1"/>
</dbReference>
<feature type="domain" description="Squalene cyclase N-terminal" evidence="5">
    <location>
        <begin position="183"/>
        <end position="291"/>
    </location>
</feature>